<protein>
    <submittedName>
        <fullName evidence="1">Uncharacterized protein</fullName>
    </submittedName>
</protein>
<evidence type="ECO:0000313" key="1">
    <source>
        <dbReference type="EMBL" id="KAI8569868.1"/>
    </source>
</evidence>
<keyword evidence="2" id="KW-1185">Reference proteome</keyword>
<comment type="caution">
    <text evidence="1">The sequence shown here is derived from an EMBL/GenBank/DDBJ whole genome shotgun (WGS) entry which is preliminary data.</text>
</comment>
<accession>A0ACC0PVT6</accession>
<proteinExistence type="predicted"/>
<dbReference type="Proteomes" id="UP001062846">
    <property type="component" value="Chromosome 2"/>
</dbReference>
<name>A0ACC0PVT6_RHOML</name>
<dbReference type="EMBL" id="CM046389">
    <property type="protein sequence ID" value="KAI8569868.1"/>
    <property type="molecule type" value="Genomic_DNA"/>
</dbReference>
<reference evidence="1" key="1">
    <citation type="submission" date="2022-02" db="EMBL/GenBank/DDBJ databases">
        <title>Plant Genome Project.</title>
        <authorList>
            <person name="Zhang R.-G."/>
        </authorList>
    </citation>
    <scope>NUCLEOTIDE SEQUENCE</scope>
    <source>
        <strain evidence="1">AT1</strain>
    </source>
</reference>
<sequence>MLWPTFLHHPQLLVTFPVSFPPFNHFVFGRPLVIEIGGHWTSPIGLSTKISMSNLGVPSSL</sequence>
<evidence type="ECO:0000313" key="2">
    <source>
        <dbReference type="Proteomes" id="UP001062846"/>
    </source>
</evidence>
<gene>
    <name evidence="1" type="ORF">RHMOL_Rhmol02G0310700</name>
</gene>
<organism evidence="1 2">
    <name type="scientific">Rhododendron molle</name>
    <name type="common">Chinese azalea</name>
    <name type="synonym">Azalea mollis</name>
    <dbReference type="NCBI Taxonomy" id="49168"/>
    <lineage>
        <taxon>Eukaryota</taxon>
        <taxon>Viridiplantae</taxon>
        <taxon>Streptophyta</taxon>
        <taxon>Embryophyta</taxon>
        <taxon>Tracheophyta</taxon>
        <taxon>Spermatophyta</taxon>
        <taxon>Magnoliopsida</taxon>
        <taxon>eudicotyledons</taxon>
        <taxon>Gunneridae</taxon>
        <taxon>Pentapetalae</taxon>
        <taxon>asterids</taxon>
        <taxon>Ericales</taxon>
        <taxon>Ericaceae</taxon>
        <taxon>Ericoideae</taxon>
        <taxon>Rhodoreae</taxon>
        <taxon>Rhododendron</taxon>
    </lineage>
</organism>